<proteinExistence type="predicted"/>
<gene>
    <name evidence="2" type="ORF">SKAU_G00413040</name>
</gene>
<feature type="compositionally biased region" description="Basic residues" evidence="1">
    <location>
        <begin position="1"/>
        <end position="13"/>
    </location>
</feature>
<feature type="region of interest" description="Disordered" evidence="1">
    <location>
        <begin position="1"/>
        <end position="65"/>
    </location>
</feature>
<organism evidence="2 3">
    <name type="scientific">Synaphobranchus kaupii</name>
    <name type="common">Kaup's arrowtooth eel</name>
    <dbReference type="NCBI Taxonomy" id="118154"/>
    <lineage>
        <taxon>Eukaryota</taxon>
        <taxon>Metazoa</taxon>
        <taxon>Chordata</taxon>
        <taxon>Craniata</taxon>
        <taxon>Vertebrata</taxon>
        <taxon>Euteleostomi</taxon>
        <taxon>Actinopterygii</taxon>
        <taxon>Neopterygii</taxon>
        <taxon>Teleostei</taxon>
        <taxon>Anguilliformes</taxon>
        <taxon>Synaphobranchidae</taxon>
        <taxon>Synaphobranchus</taxon>
    </lineage>
</organism>
<evidence type="ECO:0000313" key="3">
    <source>
        <dbReference type="Proteomes" id="UP001152622"/>
    </source>
</evidence>
<dbReference type="AlphaFoldDB" id="A0A9Q1E873"/>
<sequence>MRCRGGGRLNRQHRAGDRNPKQARRPGDRYLEQARGAGDRKASFRDQVLRQPQAPESRKTAEPTTCPLRLALGKQRSQGNACPATIISPEIYQGFIDYTSETTVTTPTAHERRPLVHGFPLAPGQMRR</sequence>
<protein>
    <submittedName>
        <fullName evidence="2">Uncharacterized protein</fullName>
    </submittedName>
</protein>
<comment type="caution">
    <text evidence="2">The sequence shown here is derived from an EMBL/GenBank/DDBJ whole genome shotgun (WGS) entry which is preliminary data.</text>
</comment>
<dbReference type="EMBL" id="JAINUF010000022">
    <property type="protein sequence ID" value="KAJ8333985.1"/>
    <property type="molecule type" value="Genomic_DNA"/>
</dbReference>
<reference evidence="2" key="1">
    <citation type="journal article" date="2023" name="Science">
        <title>Genome structures resolve the early diversification of teleost fishes.</title>
        <authorList>
            <person name="Parey E."/>
            <person name="Louis A."/>
            <person name="Montfort J."/>
            <person name="Bouchez O."/>
            <person name="Roques C."/>
            <person name="Iampietro C."/>
            <person name="Lluch J."/>
            <person name="Castinel A."/>
            <person name="Donnadieu C."/>
            <person name="Desvignes T."/>
            <person name="Floi Bucao C."/>
            <person name="Jouanno E."/>
            <person name="Wen M."/>
            <person name="Mejri S."/>
            <person name="Dirks R."/>
            <person name="Jansen H."/>
            <person name="Henkel C."/>
            <person name="Chen W.J."/>
            <person name="Zahm M."/>
            <person name="Cabau C."/>
            <person name="Klopp C."/>
            <person name="Thompson A.W."/>
            <person name="Robinson-Rechavi M."/>
            <person name="Braasch I."/>
            <person name="Lecointre G."/>
            <person name="Bobe J."/>
            <person name="Postlethwait J.H."/>
            <person name="Berthelot C."/>
            <person name="Roest Crollius H."/>
            <person name="Guiguen Y."/>
        </authorList>
    </citation>
    <scope>NUCLEOTIDE SEQUENCE</scope>
    <source>
        <strain evidence="2">WJC10195</strain>
    </source>
</reference>
<keyword evidence="3" id="KW-1185">Reference proteome</keyword>
<evidence type="ECO:0000313" key="2">
    <source>
        <dbReference type="EMBL" id="KAJ8333985.1"/>
    </source>
</evidence>
<dbReference type="Proteomes" id="UP001152622">
    <property type="component" value="Chromosome 22"/>
</dbReference>
<accession>A0A9Q1E873</accession>
<name>A0A9Q1E873_SYNKA</name>
<evidence type="ECO:0000256" key="1">
    <source>
        <dbReference type="SAM" id="MobiDB-lite"/>
    </source>
</evidence>
<feature type="compositionally biased region" description="Basic and acidic residues" evidence="1">
    <location>
        <begin position="14"/>
        <end position="48"/>
    </location>
</feature>